<reference evidence="3 4" key="1">
    <citation type="submission" date="2017-03" db="EMBL/GenBank/DDBJ databases">
        <title>The genome sequence of Candidatus Rickettsiella viridis.</title>
        <authorList>
            <person name="Nikoh N."/>
            <person name="Tsuchida T."/>
            <person name="Yamaguchi K."/>
            <person name="Maeda T."/>
            <person name="Shigenobu S."/>
            <person name="Fukatsu T."/>
        </authorList>
    </citation>
    <scope>NUCLEOTIDE SEQUENCE [LARGE SCALE GENOMIC DNA]</scope>
    <source>
        <strain evidence="3 4">Ap-RA04</strain>
    </source>
</reference>
<dbReference type="AlphaFoldDB" id="A0A2Z5UT05"/>
<dbReference type="InterPro" id="IPR037021">
    <property type="entry name" value="RnfH_sf"/>
</dbReference>
<sequence length="95" mass="10586">MFIQIEVAFASDKNQLIIPLSVSAACCIEEAIQHSGILSHFPEIDLTKNKVGIFGKLRPLNTLVQAGDRVEIYRALSIDPKKTRINRAKKQKALL</sequence>
<dbReference type="InterPro" id="IPR016155">
    <property type="entry name" value="Mopterin_synth/thiamin_S_b"/>
</dbReference>
<dbReference type="Proteomes" id="UP000282483">
    <property type="component" value="Chromosome"/>
</dbReference>
<evidence type="ECO:0000256" key="2">
    <source>
        <dbReference type="HAMAP-Rule" id="MF_00460"/>
    </source>
</evidence>
<proteinExistence type="inferred from homology"/>
<dbReference type="InterPro" id="IPR005346">
    <property type="entry name" value="RnfH"/>
</dbReference>
<evidence type="ECO:0000313" key="4">
    <source>
        <dbReference type="Proteomes" id="UP000282483"/>
    </source>
</evidence>
<gene>
    <name evidence="3" type="primary">rnfH</name>
    <name evidence="3" type="ORF">RVIR1_01790</name>
</gene>
<comment type="similarity">
    <text evidence="1 2">Belongs to the UPF0125 (RnfH) family.</text>
</comment>
<protein>
    <recommendedName>
        <fullName evidence="2">UPF0125 protein RVIR1_01790</fullName>
    </recommendedName>
</protein>
<dbReference type="SUPFAM" id="SSF54285">
    <property type="entry name" value="MoaD/ThiS"/>
    <property type="match status" value="1"/>
</dbReference>
<dbReference type="PANTHER" id="PTHR37483">
    <property type="entry name" value="UPF0125 PROTEIN RATB"/>
    <property type="match status" value="1"/>
</dbReference>
<dbReference type="EMBL" id="AP018005">
    <property type="protein sequence ID" value="BBB14716.1"/>
    <property type="molecule type" value="Genomic_DNA"/>
</dbReference>
<dbReference type="Gene3D" id="3.10.20.280">
    <property type="entry name" value="RnfH-like"/>
    <property type="match status" value="1"/>
</dbReference>
<name>A0A2Z5UT05_9COXI</name>
<keyword evidence="4" id="KW-1185">Reference proteome</keyword>
<evidence type="ECO:0000256" key="1">
    <source>
        <dbReference type="ARBA" id="ARBA00010645"/>
    </source>
</evidence>
<dbReference type="Pfam" id="PF03658">
    <property type="entry name" value="Ub-RnfH"/>
    <property type="match status" value="1"/>
</dbReference>
<evidence type="ECO:0000313" key="3">
    <source>
        <dbReference type="EMBL" id="BBB14716.1"/>
    </source>
</evidence>
<organism evidence="3 4">
    <name type="scientific">Candidatus Rickettsiella viridis</name>
    <dbReference type="NCBI Taxonomy" id="676208"/>
    <lineage>
        <taxon>Bacteria</taxon>
        <taxon>Pseudomonadati</taxon>
        <taxon>Pseudomonadota</taxon>
        <taxon>Gammaproteobacteria</taxon>
        <taxon>Legionellales</taxon>
        <taxon>Coxiellaceae</taxon>
        <taxon>Rickettsiella</taxon>
    </lineage>
</organism>
<dbReference type="OrthoDB" id="9796575at2"/>
<accession>A0A2Z5UT05</accession>
<dbReference type="HAMAP" id="MF_00460">
    <property type="entry name" value="UPF0125_RnfH"/>
    <property type="match status" value="1"/>
</dbReference>
<dbReference type="PANTHER" id="PTHR37483:SF1">
    <property type="entry name" value="UPF0125 PROTEIN RATB"/>
    <property type="match status" value="1"/>
</dbReference>
<dbReference type="NCBIfam" id="NF002490">
    <property type="entry name" value="PRK01777.1"/>
    <property type="match status" value="1"/>
</dbReference>
<dbReference type="KEGG" id="rvi:RVIR1_01790"/>
<dbReference type="RefSeq" id="WP_126322233.1">
    <property type="nucleotide sequence ID" value="NZ_AP018005.1"/>
</dbReference>